<evidence type="ECO:0000313" key="7">
    <source>
        <dbReference type="Proteomes" id="UP000467488"/>
    </source>
</evidence>
<dbReference type="InterPro" id="IPR025166">
    <property type="entry name" value="Integrase_DNA_bind_dom"/>
</dbReference>
<dbReference type="Gene3D" id="1.10.150.130">
    <property type="match status" value="1"/>
</dbReference>
<name>A0A8S0G650_ECOLX</name>
<sequence length="201" mass="23220">MALTDIKVRAAKPTDKQYKLTDGGGMHLLVHPNGSKYWRLQYRYEGKQKMLALGVYPEITLADARVRRIISFFDEARKLLANGVDPGDKKKNDKVEQSKARTFKEVAIEWHGTNKKWSEDHAHRVLKSLEDNLFAALGERNIAELKTRDLLAPIVPLTIRNGQRFTEHNTNSRRASQLRWSRWCVRQKITTNTRIAALTRK</sequence>
<comment type="similarity">
    <text evidence="1">Belongs to the 'phage' integrase family.</text>
</comment>
<evidence type="ECO:0000313" key="6">
    <source>
        <dbReference type="EMBL" id="BBU87220.1"/>
    </source>
</evidence>
<dbReference type="InterPro" id="IPR053876">
    <property type="entry name" value="Phage_int_M"/>
</dbReference>
<evidence type="ECO:0000256" key="1">
    <source>
        <dbReference type="ARBA" id="ARBA00008857"/>
    </source>
</evidence>
<protein>
    <recommendedName>
        <fullName evidence="8">Integrase</fullName>
    </recommendedName>
</protein>
<evidence type="ECO:0000259" key="4">
    <source>
        <dbReference type="Pfam" id="PF13356"/>
    </source>
</evidence>
<keyword evidence="3" id="KW-0238">DNA-binding</keyword>
<dbReference type="InterPro" id="IPR050808">
    <property type="entry name" value="Phage_Integrase"/>
</dbReference>
<dbReference type="Pfam" id="PF13356">
    <property type="entry name" value="Arm-DNA-bind_3"/>
    <property type="match status" value="1"/>
</dbReference>
<reference evidence="6 7" key="1">
    <citation type="submission" date="2020-01" db="EMBL/GenBank/DDBJ databases">
        <title>Dynamics of blaIMP-6 dissemination in carbapenem resistant Enterobacteriacea isolated from regional surveillance in Osaka, Japan.</title>
        <authorList>
            <person name="Abe R."/>
            <person name="Akeda Y."/>
            <person name="Sugawara Y."/>
            <person name="Yamamoto N."/>
            <person name="Tomono K."/>
            <person name="Takeuchi D."/>
            <person name="Kawahara R."/>
            <person name="Hamada S."/>
        </authorList>
    </citation>
    <scope>NUCLEOTIDE SEQUENCE [LARGE SCALE GENOMIC DNA]</scope>
    <source>
        <strain evidence="6 7">E300</strain>
    </source>
</reference>
<evidence type="ECO:0000256" key="3">
    <source>
        <dbReference type="ARBA" id="ARBA00023125"/>
    </source>
</evidence>
<proteinExistence type="inferred from homology"/>
<evidence type="ECO:0000259" key="5">
    <source>
        <dbReference type="Pfam" id="PF22022"/>
    </source>
</evidence>
<feature type="domain" description="Integrase DNA-binding" evidence="4">
    <location>
        <begin position="3"/>
        <end position="92"/>
    </location>
</feature>
<dbReference type="Proteomes" id="UP000467488">
    <property type="component" value="Chromosome"/>
</dbReference>
<gene>
    <name evidence="6" type="ORF">EIMP300_86200</name>
</gene>
<evidence type="ECO:0008006" key="8">
    <source>
        <dbReference type="Google" id="ProtNLM"/>
    </source>
</evidence>
<dbReference type="InterPro" id="IPR038488">
    <property type="entry name" value="Integrase_DNA-bd_sf"/>
</dbReference>
<dbReference type="PANTHER" id="PTHR30629">
    <property type="entry name" value="PROPHAGE INTEGRASE"/>
    <property type="match status" value="1"/>
</dbReference>
<dbReference type="AlphaFoldDB" id="A0A8S0G650"/>
<dbReference type="EMBL" id="AP022360">
    <property type="protein sequence ID" value="BBU87220.1"/>
    <property type="molecule type" value="Genomic_DNA"/>
</dbReference>
<evidence type="ECO:0000256" key="2">
    <source>
        <dbReference type="ARBA" id="ARBA00022908"/>
    </source>
</evidence>
<dbReference type="PANTHER" id="PTHR30629:SF9">
    <property type="entry name" value="PROTEIN INTB-RELATED"/>
    <property type="match status" value="1"/>
</dbReference>
<dbReference type="GO" id="GO:0003677">
    <property type="term" value="F:DNA binding"/>
    <property type="evidence" value="ECO:0007669"/>
    <property type="project" value="UniProtKB-KW"/>
</dbReference>
<feature type="domain" description="Phage integrase central" evidence="5">
    <location>
        <begin position="103"/>
        <end position="173"/>
    </location>
</feature>
<keyword evidence="2" id="KW-0229">DNA integration</keyword>
<dbReference type="Gene3D" id="3.30.160.390">
    <property type="entry name" value="Integrase, DNA-binding domain"/>
    <property type="match status" value="1"/>
</dbReference>
<dbReference type="Pfam" id="PF22022">
    <property type="entry name" value="Phage_int_M"/>
    <property type="match status" value="1"/>
</dbReference>
<dbReference type="InterPro" id="IPR010998">
    <property type="entry name" value="Integrase_recombinase_N"/>
</dbReference>
<organism evidence="6 7">
    <name type="scientific">Escherichia coli</name>
    <dbReference type="NCBI Taxonomy" id="562"/>
    <lineage>
        <taxon>Bacteria</taxon>
        <taxon>Pseudomonadati</taxon>
        <taxon>Pseudomonadota</taxon>
        <taxon>Gammaproteobacteria</taxon>
        <taxon>Enterobacterales</taxon>
        <taxon>Enterobacteriaceae</taxon>
        <taxon>Escherichia</taxon>
    </lineage>
</organism>
<dbReference type="GO" id="GO:0015074">
    <property type="term" value="P:DNA integration"/>
    <property type="evidence" value="ECO:0007669"/>
    <property type="project" value="UniProtKB-KW"/>
</dbReference>
<accession>A0A8S0G650</accession>